<evidence type="ECO:0000313" key="1">
    <source>
        <dbReference type="EMBL" id="KKK96931.1"/>
    </source>
</evidence>
<comment type="caution">
    <text evidence="1">The sequence shown here is derived from an EMBL/GenBank/DDBJ whole genome shotgun (WGS) entry which is preliminary data.</text>
</comment>
<name>A0A0F9CJX4_9ZZZZ</name>
<proteinExistence type="predicted"/>
<dbReference type="EMBL" id="LAZR01046270">
    <property type="protein sequence ID" value="KKK96931.1"/>
    <property type="molecule type" value="Genomic_DNA"/>
</dbReference>
<reference evidence="1" key="1">
    <citation type="journal article" date="2015" name="Nature">
        <title>Complex archaea that bridge the gap between prokaryotes and eukaryotes.</title>
        <authorList>
            <person name="Spang A."/>
            <person name="Saw J.H."/>
            <person name="Jorgensen S.L."/>
            <person name="Zaremba-Niedzwiedzka K."/>
            <person name="Martijn J."/>
            <person name="Lind A.E."/>
            <person name="van Eijk R."/>
            <person name="Schleper C."/>
            <person name="Guy L."/>
            <person name="Ettema T.J."/>
        </authorList>
    </citation>
    <scope>NUCLEOTIDE SEQUENCE</scope>
</reference>
<feature type="non-terminal residue" evidence="1">
    <location>
        <position position="1"/>
    </location>
</feature>
<gene>
    <name evidence="1" type="ORF">LCGC14_2657850</name>
</gene>
<protein>
    <submittedName>
        <fullName evidence="1">Uncharacterized protein</fullName>
    </submittedName>
</protein>
<organism evidence="1">
    <name type="scientific">marine sediment metagenome</name>
    <dbReference type="NCBI Taxonomy" id="412755"/>
    <lineage>
        <taxon>unclassified sequences</taxon>
        <taxon>metagenomes</taxon>
        <taxon>ecological metagenomes</taxon>
    </lineage>
</organism>
<sequence length="96" mass="10798">GPRFSGDANDQYRSLMALPAMVKRMQKLDCQLPPLWANITACGEWVVLDGLYSGLCWLKINNTVAFERLIPDGLVTIVISDTFRFADRPCVYLTCI</sequence>
<accession>A0A0F9CJX4</accession>
<dbReference type="AlphaFoldDB" id="A0A0F9CJX4"/>